<dbReference type="GO" id="GO:0003677">
    <property type="term" value="F:DNA binding"/>
    <property type="evidence" value="ECO:0007669"/>
    <property type="project" value="TreeGrafter"/>
</dbReference>
<evidence type="ECO:0000256" key="2">
    <source>
        <dbReference type="ARBA" id="ARBA00023002"/>
    </source>
</evidence>
<proteinExistence type="inferred from homology"/>
<dbReference type="RefSeq" id="WP_184584788.1">
    <property type="nucleotide sequence ID" value="NZ_JACHJT010000002.1"/>
</dbReference>
<dbReference type="AlphaFoldDB" id="A0A7W7RN25"/>
<dbReference type="InterPro" id="IPR006115">
    <property type="entry name" value="6PGDH_NADP-bd"/>
</dbReference>
<keyword evidence="2" id="KW-0560">Oxidoreductase</keyword>
<dbReference type="GO" id="GO:0000785">
    <property type="term" value="C:chromatin"/>
    <property type="evidence" value="ECO:0007669"/>
    <property type="project" value="TreeGrafter"/>
</dbReference>
<dbReference type="PANTHER" id="PTHR43580:SF2">
    <property type="entry name" value="CYTOKINE-LIKE NUCLEAR FACTOR N-PAC"/>
    <property type="match status" value="1"/>
</dbReference>
<keyword evidence="6" id="KW-1185">Reference proteome</keyword>
<feature type="domain" description="6-phosphogluconate dehydrogenase NADP-binding" evidence="3">
    <location>
        <begin position="9"/>
        <end position="157"/>
    </location>
</feature>
<evidence type="ECO:0000259" key="3">
    <source>
        <dbReference type="Pfam" id="PF03446"/>
    </source>
</evidence>
<dbReference type="PIRSF" id="PIRSF000103">
    <property type="entry name" value="HIBADH"/>
    <property type="match status" value="1"/>
</dbReference>
<name>A0A7W7RN25_9ACTN</name>
<evidence type="ECO:0000313" key="5">
    <source>
        <dbReference type="EMBL" id="MBB4934999.1"/>
    </source>
</evidence>
<feature type="domain" description="NADPH-dependent reductive aminase-like C-terminal" evidence="4">
    <location>
        <begin position="165"/>
        <end position="292"/>
    </location>
</feature>
<dbReference type="GO" id="GO:0050661">
    <property type="term" value="F:NADP binding"/>
    <property type="evidence" value="ECO:0007669"/>
    <property type="project" value="InterPro"/>
</dbReference>
<dbReference type="Gene3D" id="1.10.1040.10">
    <property type="entry name" value="N-(1-d-carboxylethyl)-l-norvaline Dehydrogenase, domain 2"/>
    <property type="match status" value="1"/>
</dbReference>
<dbReference type="GO" id="GO:0140673">
    <property type="term" value="P:transcription elongation-coupled chromatin remodeling"/>
    <property type="evidence" value="ECO:0007669"/>
    <property type="project" value="TreeGrafter"/>
</dbReference>
<dbReference type="GO" id="GO:0031491">
    <property type="term" value="F:nucleosome binding"/>
    <property type="evidence" value="ECO:0007669"/>
    <property type="project" value="TreeGrafter"/>
</dbReference>
<sequence length="293" mass="29966">MTEDRRTPVTILGLGDMGRALTEALLANGHPTTVWNRSPEKADPLVAKGAVRADTPAAAVAASPLVVACLLDHASVHDVLDPVAGSLAGRDLVNLTTGTPDQARELSGWATGHGAAGFVDGGIMATPSMIGGPHAFVLYSGSRAAFDRHEADLAVFGGATHVDTDPGLAALYDLSLLSGMYGVIGGALHAMALAGTGGAKASEFTSSLLLPWLRAMVDGTLPDLARRIDAGDYAAPESNLAMQTSGAGFVEVSEAAGISGALVAPLEEMMRRRVADGHGDEDIASLVELVRKP</sequence>
<dbReference type="Pfam" id="PF03446">
    <property type="entry name" value="NAD_binding_2"/>
    <property type="match status" value="1"/>
</dbReference>
<dbReference type="SUPFAM" id="SSF51735">
    <property type="entry name" value="NAD(P)-binding Rossmann-fold domains"/>
    <property type="match status" value="1"/>
</dbReference>
<dbReference type="GO" id="GO:0016491">
    <property type="term" value="F:oxidoreductase activity"/>
    <property type="evidence" value="ECO:0007669"/>
    <property type="project" value="UniProtKB-KW"/>
</dbReference>
<dbReference type="InterPro" id="IPR048666">
    <property type="entry name" value="RedAm-like_C"/>
</dbReference>
<protein>
    <submittedName>
        <fullName evidence="5">3-hydroxyisobutyrate dehydrogenase-like beta-hydroxyacid dehydrogenase</fullName>
    </submittedName>
</protein>
<dbReference type="Pfam" id="PF21761">
    <property type="entry name" value="RedAm-like_C"/>
    <property type="match status" value="1"/>
</dbReference>
<dbReference type="InterPro" id="IPR051265">
    <property type="entry name" value="HIBADH-related_NP60_sf"/>
</dbReference>
<dbReference type="InterPro" id="IPR013328">
    <property type="entry name" value="6PGD_dom2"/>
</dbReference>
<dbReference type="PANTHER" id="PTHR43580">
    <property type="entry name" value="OXIDOREDUCTASE GLYR1-RELATED"/>
    <property type="match status" value="1"/>
</dbReference>
<comment type="caution">
    <text evidence="5">The sequence shown here is derived from an EMBL/GenBank/DDBJ whole genome shotgun (WGS) entry which is preliminary data.</text>
</comment>
<comment type="similarity">
    <text evidence="1">Belongs to the HIBADH-related family.</text>
</comment>
<evidence type="ECO:0000256" key="1">
    <source>
        <dbReference type="ARBA" id="ARBA00009080"/>
    </source>
</evidence>
<gene>
    <name evidence="5" type="ORF">F4561_005893</name>
</gene>
<organism evidence="5 6">
    <name type="scientific">Lipingzhangella halophila</name>
    <dbReference type="NCBI Taxonomy" id="1783352"/>
    <lineage>
        <taxon>Bacteria</taxon>
        <taxon>Bacillati</taxon>
        <taxon>Actinomycetota</taxon>
        <taxon>Actinomycetes</taxon>
        <taxon>Streptosporangiales</taxon>
        <taxon>Nocardiopsidaceae</taxon>
        <taxon>Lipingzhangella</taxon>
    </lineage>
</organism>
<dbReference type="InterPro" id="IPR036291">
    <property type="entry name" value="NAD(P)-bd_dom_sf"/>
</dbReference>
<evidence type="ECO:0000313" key="6">
    <source>
        <dbReference type="Proteomes" id="UP000523007"/>
    </source>
</evidence>
<evidence type="ECO:0000259" key="4">
    <source>
        <dbReference type="Pfam" id="PF21761"/>
    </source>
</evidence>
<dbReference type="EMBL" id="JACHJT010000002">
    <property type="protein sequence ID" value="MBB4934999.1"/>
    <property type="molecule type" value="Genomic_DNA"/>
</dbReference>
<dbReference type="InterPro" id="IPR015815">
    <property type="entry name" value="HIBADH-related"/>
</dbReference>
<accession>A0A7W7RN25</accession>
<reference evidence="5 6" key="1">
    <citation type="submission" date="2020-08" db="EMBL/GenBank/DDBJ databases">
        <title>Sequencing the genomes of 1000 actinobacteria strains.</title>
        <authorList>
            <person name="Klenk H.-P."/>
        </authorList>
    </citation>
    <scope>NUCLEOTIDE SEQUENCE [LARGE SCALE GENOMIC DNA]</scope>
    <source>
        <strain evidence="5 6">DSM 102030</strain>
    </source>
</reference>
<dbReference type="Proteomes" id="UP000523007">
    <property type="component" value="Unassembled WGS sequence"/>
</dbReference>
<dbReference type="Gene3D" id="3.40.50.720">
    <property type="entry name" value="NAD(P)-binding Rossmann-like Domain"/>
    <property type="match status" value="1"/>
</dbReference>